<dbReference type="GO" id="GO:0008360">
    <property type="term" value="P:regulation of cell shape"/>
    <property type="evidence" value="ECO:0007669"/>
    <property type="project" value="UniProtKB-UniRule"/>
</dbReference>
<dbReference type="PANTHER" id="PTHR47019">
    <property type="entry name" value="LIPID II FLIPPASE MURJ"/>
    <property type="match status" value="1"/>
</dbReference>
<keyword evidence="5 8" id="KW-0573">Peptidoglycan synthesis</keyword>
<reference evidence="10 11" key="1">
    <citation type="submission" date="2015-09" db="EMBL/GenBank/DDBJ databases">
        <title>Draft genome sequence of Kouleothrix aurantiaca JCM 19913.</title>
        <authorList>
            <person name="Hemp J."/>
        </authorList>
    </citation>
    <scope>NUCLEOTIDE SEQUENCE [LARGE SCALE GENOMIC DNA]</scope>
    <source>
        <strain evidence="10 11">COM-B</strain>
    </source>
</reference>
<comment type="subcellular location">
    <subcellularLocation>
        <location evidence="1 8">Cell membrane</location>
        <topology evidence="1 8">Multi-pass membrane protein</topology>
    </subcellularLocation>
</comment>
<keyword evidence="4 8" id="KW-0133">Cell shape</keyword>
<sequence length="526" mass="54684">MSQASAPSPATPPAPAATLARRIAVAAILIAVGNIASRVLGLARESVIAGTFSRGTAVDVFTAASTIPTTLYDLLINGAISAALVPVFSEYAEGDEREFWHIASIIINLALVVVALVTALLIWQAPLAVTVLAGGFKDDIRAQATQMVRLLLPAVVFMALSGLVTAILYARQRFLLPAFTTSAYNAGIIAGALLLTPVLGPFSLVAGVLIGAVMQVALQLPGLRGMEYRPVIDLRHPGVRRILRLYAPVAMGIGFSIMGIVLDRNLASRLPSSALSTMRYATTLIQFPLGLVAAAVSFAVLPTLSRQASAGDESAFQRTLAMGIKVVLLLIVPATAGLAALAQPVVAVLFQHGSFAAQDTQAVARALLLYLPGLPAAAIDQMLLFAFYAHKRTLAPNLVQGAAVGIYALTALSLLALNLGVSALVLGNSAQWVGHMLVLLVLSRGIVNLRGARVGEALLKSLLASAAMVGAILLLLRVLPGGVLVQLALAGGAGAAVYFGASALLRVEALDFFIGALTRRLRRSRT</sequence>
<evidence type="ECO:0000313" key="11">
    <source>
        <dbReference type="Proteomes" id="UP000050509"/>
    </source>
</evidence>
<dbReference type="CDD" id="cd13123">
    <property type="entry name" value="MATE_MurJ_like"/>
    <property type="match status" value="1"/>
</dbReference>
<evidence type="ECO:0000256" key="1">
    <source>
        <dbReference type="ARBA" id="ARBA00004651"/>
    </source>
</evidence>
<feature type="transmembrane region" description="Helical" evidence="8">
    <location>
        <begin position="242"/>
        <end position="262"/>
    </location>
</feature>
<dbReference type="GO" id="GO:0009252">
    <property type="term" value="P:peptidoglycan biosynthetic process"/>
    <property type="evidence" value="ECO:0007669"/>
    <property type="project" value="UniProtKB-UniRule"/>
</dbReference>
<keyword evidence="8 9" id="KW-0961">Cell wall biogenesis/degradation</keyword>
<dbReference type="GO" id="GO:0034204">
    <property type="term" value="P:lipid translocation"/>
    <property type="evidence" value="ECO:0007669"/>
    <property type="project" value="TreeGrafter"/>
</dbReference>
<feature type="transmembrane region" description="Helical" evidence="8">
    <location>
        <begin position="326"/>
        <end position="350"/>
    </location>
</feature>
<feature type="transmembrane region" description="Helical" evidence="8">
    <location>
        <begin position="282"/>
        <end position="305"/>
    </location>
</feature>
<dbReference type="NCBIfam" id="TIGR01695">
    <property type="entry name" value="murJ_mviN"/>
    <property type="match status" value="1"/>
</dbReference>
<accession>A0A0P9DAE8</accession>
<dbReference type="GO" id="GO:0071555">
    <property type="term" value="P:cell wall organization"/>
    <property type="evidence" value="ECO:0007669"/>
    <property type="project" value="UniProtKB-UniRule"/>
</dbReference>
<feature type="transmembrane region" description="Helical" evidence="8">
    <location>
        <begin position="432"/>
        <end position="450"/>
    </location>
</feature>
<organism evidence="10 11">
    <name type="scientific">Kouleothrix aurantiaca</name>
    <dbReference type="NCBI Taxonomy" id="186479"/>
    <lineage>
        <taxon>Bacteria</taxon>
        <taxon>Bacillati</taxon>
        <taxon>Chloroflexota</taxon>
        <taxon>Chloroflexia</taxon>
        <taxon>Chloroflexales</taxon>
        <taxon>Roseiflexineae</taxon>
        <taxon>Roseiflexaceae</taxon>
        <taxon>Kouleothrix</taxon>
    </lineage>
</organism>
<feature type="transmembrane region" description="Helical" evidence="8">
    <location>
        <begin position="99"/>
        <end position="123"/>
    </location>
</feature>
<dbReference type="InterPro" id="IPR051050">
    <property type="entry name" value="Lipid_II_flippase_MurJ/MviN"/>
</dbReference>
<keyword evidence="3 8" id="KW-0812">Transmembrane</keyword>
<dbReference type="GO" id="GO:0015648">
    <property type="term" value="F:lipid-linked peptidoglycan transporter activity"/>
    <property type="evidence" value="ECO:0007669"/>
    <property type="project" value="UniProtKB-UniRule"/>
</dbReference>
<feature type="transmembrane region" description="Helical" evidence="8">
    <location>
        <begin position="401"/>
        <end position="426"/>
    </location>
</feature>
<comment type="similarity">
    <text evidence="8 9">Belongs to the MurJ/MviN family.</text>
</comment>
<dbReference type="AlphaFoldDB" id="A0A0P9DAE8"/>
<feature type="transmembrane region" description="Helical" evidence="8">
    <location>
        <begin position="150"/>
        <end position="169"/>
    </location>
</feature>
<dbReference type="PANTHER" id="PTHR47019:SF1">
    <property type="entry name" value="LIPID II FLIPPASE MURJ"/>
    <property type="match status" value="1"/>
</dbReference>
<dbReference type="Proteomes" id="UP000050509">
    <property type="component" value="Unassembled WGS sequence"/>
</dbReference>
<dbReference type="GO" id="GO:0005886">
    <property type="term" value="C:plasma membrane"/>
    <property type="evidence" value="ECO:0007669"/>
    <property type="project" value="UniProtKB-SubCell"/>
</dbReference>
<protein>
    <recommendedName>
        <fullName evidence="8">Probable lipid II flippase MurJ</fullName>
    </recommendedName>
</protein>
<proteinExistence type="inferred from homology"/>
<comment type="function">
    <text evidence="8 9">Involved in peptidoglycan biosynthesis. Transports lipid-linked peptidoglycan precursors from the inner to the outer leaflet of the cytoplasmic membrane.</text>
</comment>
<evidence type="ECO:0000313" key="10">
    <source>
        <dbReference type="EMBL" id="KPV52644.1"/>
    </source>
</evidence>
<feature type="transmembrane region" description="Helical" evidence="8">
    <location>
        <begin position="201"/>
        <end position="221"/>
    </location>
</feature>
<dbReference type="EMBL" id="LJCR01000476">
    <property type="protein sequence ID" value="KPV52644.1"/>
    <property type="molecule type" value="Genomic_DNA"/>
</dbReference>
<dbReference type="PIRSF" id="PIRSF002869">
    <property type="entry name" value="MviN"/>
    <property type="match status" value="1"/>
</dbReference>
<feature type="transmembrane region" description="Helical" evidence="8">
    <location>
        <begin position="174"/>
        <end position="195"/>
    </location>
</feature>
<evidence type="ECO:0000256" key="8">
    <source>
        <dbReference type="HAMAP-Rule" id="MF_02078"/>
    </source>
</evidence>
<comment type="caution">
    <text evidence="8">Lacks conserved residue(s) required for the propagation of feature annotation.</text>
</comment>
<gene>
    <name evidence="8" type="primary">murJ</name>
    <name evidence="10" type="ORF">SE17_14225</name>
</gene>
<dbReference type="UniPathway" id="UPA00219"/>
<evidence type="ECO:0000256" key="5">
    <source>
        <dbReference type="ARBA" id="ARBA00022984"/>
    </source>
</evidence>
<keyword evidence="8 9" id="KW-0813">Transport</keyword>
<dbReference type="HAMAP" id="MF_02078">
    <property type="entry name" value="MurJ_MviN"/>
    <property type="match status" value="1"/>
</dbReference>
<dbReference type="PRINTS" id="PR01806">
    <property type="entry name" value="VIRFACTRMVIN"/>
</dbReference>
<keyword evidence="6 8" id="KW-1133">Transmembrane helix</keyword>
<evidence type="ECO:0000256" key="4">
    <source>
        <dbReference type="ARBA" id="ARBA00022960"/>
    </source>
</evidence>
<feature type="transmembrane region" description="Helical" evidence="8">
    <location>
        <begin position="462"/>
        <end position="489"/>
    </location>
</feature>
<evidence type="ECO:0000256" key="7">
    <source>
        <dbReference type="ARBA" id="ARBA00023136"/>
    </source>
</evidence>
<keyword evidence="7 8" id="KW-0472">Membrane</keyword>
<name>A0A0P9DAE8_9CHLR</name>
<dbReference type="PATRIC" id="fig|186479.3.peg.8512"/>
<evidence type="ECO:0000256" key="9">
    <source>
        <dbReference type="PIRNR" id="PIRNR002869"/>
    </source>
</evidence>
<evidence type="ECO:0000256" key="2">
    <source>
        <dbReference type="ARBA" id="ARBA00022475"/>
    </source>
</evidence>
<comment type="caution">
    <text evidence="10">The sequence shown here is derived from an EMBL/GenBank/DDBJ whole genome shotgun (WGS) entry which is preliminary data.</text>
</comment>
<keyword evidence="2 8" id="KW-1003">Cell membrane</keyword>
<evidence type="ECO:0000256" key="3">
    <source>
        <dbReference type="ARBA" id="ARBA00022692"/>
    </source>
</evidence>
<evidence type="ECO:0000256" key="6">
    <source>
        <dbReference type="ARBA" id="ARBA00022989"/>
    </source>
</evidence>
<comment type="pathway">
    <text evidence="8">Cell wall biogenesis; peptidoglycan biosynthesis.</text>
</comment>
<dbReference type="InterPro" id="IPR004268">
    <property type="entry name" value="MurJ"/>
</dbReference>
<dbReference type="Pfam" id="PF03023">
    <property type="entry name" value="MurJ"/>
    <property type="match status" value="1"/>
</dbReference>
<keyword evidence="11" id="KW-1185">Reference proteome</keyword>
<feature type="transmembrane region" description="Helical" evidence="8">
    <location>
        <begin position="370"/>
        <end position="389"/>
    </location>
</feature>